<keyword evidence="2" id="KW-1185">Reference proteome</keyword>
<dbReference type="Gramene" id="mRNA:HanXRQr2_Chr04g0184981">
    <property type="protein sequence ID" value="mRNA:HanXRQr2_Chr04g0184981"/>
    <property type="gene ID" value="HanXRQr2_Chr04g0184981"/>
</dbReference>
<organism evidence="1 2">
    <name type="scientific">Helianthus annuus</name>
    <name type="common">Common sunflower</name>
    <dbReference type="NCBI Taxonomy" id="4232"/>
    <lineage>
        <taxon>Eukaryota</taxon>
        <taxon>Viridiplantae</taxon>
        <taxon>Streptophyta</taxon>
        <taxon>Embryophyta</taxon>
        <taxon>Tracheophyta</taxon>
        <taxon>Spermatophyta</taxon>
        <taxon>Magnoliopsida</taxon>
        <taxon>eudicotyledons</taxon>
        <taxon>Gunneridae</taxon>
        <taxon>Pentapetalae</taxon>
        <taxon>asterids</taxon>
        <taxon>campanulids</taxon>
        <taxon>Asterales</taxon>
        <taxon>Asteraceae</taxon>
        <taxon>Asteroideae</taxon>
        <taxon>Heliantheae alliance</taxon>
        <taxon>Heliantheae</taxon>
        <taxon>Helianthus</taxon>
    </lineage>
</organism>
<evidence type="ECO:0000313" key="2">
    <source>
        <dbReference type="Proteomes" id="UP000215914"/>
    </source>
</evidence>
<reference evidence="1" key="2">
    <citation type="submission" date="2020-06" db="EMBL/GenBank/DDBJ databases">
        <title>Helianthus annuus Genome sequencing and assembly Release 2.</title>
        <authorList>
            <person name="Gouzy J."/>
            <person name="Langlade N."/>
            <person name="Munos S."/>
        </authorList>
    </citation>
    <scope>NUCLEOTIDE SEQUENCE</scope>
    <source>
        <tissue evidence="1">Leaves</tissue>
    </source>
</reference>
<dbReference type="SUPFAM" id="SSF48371">
    <property type="entry name" value="ARM repeat"/>
    <property type="match status" value="1"/>
</dbReference>
<reference evidence="1" key="1">
    <citation type="journal article" date="2017" name="Nature">
        <title>The sunflower genome provides insights into oil metabolism, flowering and Asterid evolution.</title>
        <authorList>
            <person name="Badouin H."/>
            <person name="Gouzy J."/>
            <person name="Grassa C.J."/>
            <person name="Murat F."/>
            <person name="Staton S.E."/>
            <person name="Cottret L."/>
            <person name="Lelandais-Briere C."/>
            <person name="Owens G.L."/>
            <person name="Carrere S."/>
            <person name="Mayjonade B."/>
            <person name="Legrand L."/>
            <person name="Gill N."/>
            <person name="Kane N.C."/>
            <person name="Bowers J.E."/>
            <person name="Hubner S."/>
            <person name="Bellec A."/>
            <person name="Berard A."/>
            <person name="Berges H."/>
            <person name="Blanchet N."/>
            <person name="Boniface M.C."/>
            <person name="Brunel D."/>
            <person name="Catrice O."/>
            <person name="Chaidir N."/>
            <person name="Claudel C."/>
            <person name="Donnadieu C."/>
            <person name="Faraut T."/>
            <person name="Fievet G."/>
            <person name="Helmstetter N."/>
            <person name="King M."/>
            <person name="Knapp S.J."/>
            <person name="Lai Z."/>
            <person name="Le Paslier M.C."/>
            <person name="Lippi Y."/>
            <person name="Lorenzon L."/>
            <person name="Mandel J.R."/>
            <person name="Marage G."/>
            <person name="Marchand G."/>
            <person name="Marquand E."/>
            <person name="Bret-Mestries E."/>
            <person name="Morien E."/>
            <person name="Nambeesan S."/>
            <person name="Nguyen T."/>
            <person name="Pegot-Espagnet P."/>
            <person name="Pouilly N."/>
            <person name="Raftis F."/>
            <person name="Sallet E."/>
            <person name="Schiex T."/>
            <person name="Thomas J."/>
            <person name="Vandecasteele C."/>
            <person name="Vares D."/>
            <person name="Vear F."/>
            <person name="Vautrin S."/>
            <person name="Crespi M."/>
            <person name="Mangin B."/>
            <person name="Burke J.M."/>
            <person name="Salse J."/>
            <person name="Munos S."/>
            <person name="Vincourt P."/>
            <person name="Rieseberg L.H."/>
            <person name="Langlade N.B."/>
        </authorList>
    </citation>
    <scope>NUCLEOTIDE SEQUENCE</scope>
    <source>
        <tissue evidence="1">Leaves</tissue>
    </source>
</reference>
<gene>
    <name evidence="1" type="ORF">HanXRQr2_Chr04g0184981</name>
</gene>
<dbReference type="EMBL" id="MNCJ02000319">
    <property type="protein sequence ID" value="KAF5811743.1"/>
    <property type="molecule type" value="Genomic_DNA"/>
</dbReference>
<proteinExistence type="predicted"/>
<sequence>MSKPETRCNKRLVLQDESEHMKREIVASLLTEILLGLKESNKKTRNRAYEIIVEIGHACVDEDKGGNKENLYNFFNMVAGGLAGESPHMISAAVKGMARLTYEFNDLLSNAFDVLPSTFLLLQRKNREINKVRIF</sequence>
<dbReference type="Proteomes" id="UP000215914">
    <property type="component" value="Unassembled WGS sequence"/>
</dbReference>
<accession>A0A9K3JBB0</accession>
<name>A0A9K3JBB0_HELAN</name>
<dbReference type="AlphaFoldDB" id="A0A9K3JBB0"/>
<comment type="caution">
    <text evidence="1">The sequence shown here is derived from an EMBL/GenBank/DDBJ whole genome shotgun (WGS) entry which is preliminary data.</text>
</comment>
<evidence type="ECO:0000313" key="1">
    <source>
        <dbReference type="EMBL" id="KAF5811743.1"/>
    </source>
</evidence>
<dbReference type="InterPro" id="IPR016024">
    <property type="entry name" value="ARM-type_fold"/>
</dbReference>
<protein>
    <recommendedName>
        <fullName evidence="3">Armadillo-type fold protein</fullName>
    </recommendedName>
</protein>
<evidence type="ECO:0008006" key="3">
    <source>
        <dbReference type="Google" id="ProtNLM"/>
    </source>
</evidence>
<dbReference type="PANTHER" id="PTHR48445">
    <property type="entry name" value="OS02G0782100 PROTEIN"/>
    <property type="match status" value="1"/>
</dbReference>
<dbReference type="PANTHER" id="PTHR48445:SF1">
    <property type="entry name" value="OS02G0782100 PROTEIN"/>
    <property type="match status" value="1"/>
</dbReference>